<reference evidence="2" key="1">
    <citation type="submission" date="2021-06" db="EMBL/GenBank/DDBJ databases">
        <authorList>
            <person name="Kallberg Y."/>
            <person name="Tangrot J."/>
            <person name="Rosling A."/>
        </authorList>
    </citation>
    <scope>NUCLEOTIDE SEQUENCE</scope>
    <source>
        <strain evidence="2">IA702</strain>
    </source>
</reference>
<gene>
    <name evidence="2" type="ORF">POCULU_LOCUS7648</name>
</gene>
<comment type="caution">
    <text evidence="2">The sequence shown here is derived from an EMBL/GenBank/DDBJ whole genome shotgun (WGS) entry which is preliminary data.</text>
</comment>
<dbReference type="OrthoDB" id="2446996at2759"/>
<feature type="compositionally biased region" description="Basic and acidic residues" evidence="1">
    <location>
        <begin position="279"/>
        <end position="288"/>
    </location>
</feature>
<feature type="region of interest" description="Disordered" evidence="1">
    <location>
        <begin position="255"/>
        <end position="288"/>
    </location>
</feature>
<dbReference type="Proteomes" id="UP000789572">
    <property type="component" value="Unassembled WGS sequence"/>
</dbReference>
<keyword evidence="3" id="KW-1185">Reference proteome</keyword>
<sequence>YSATSVLKYFTAFFAAGVYLLPKCLDAVKYRDFWESTDEPSLKKFLDFRLSSGDLEDMTVEYARYNKELITIAKYYAETSNVGQRILSWKKAFKASAQLCFISTTNVCCGNDHCANKCLLWEWLGLSIGEPWDLETSQNIDIQLLKAVWVLPLIPDVSVFICIKASGQQQYSNSGKLKNEKQNILAKNHLVEERARGKVRKLQSAQHVSIATVVTEQIEQYARSTTSNIMKRFLDDEQRPGKHIRMTKVINKVTDNLSNNNSDDDLVKSDDNNESDLTDGEKSPTEMACERREALSQSLRECTEQMSDSQDTIVTVRHDGETEAVEALFELSGPATSTSTTQPQAPPDLMPCAPLQALQYIDNAIKVSIWKVQQ</sequence>
<feature type="non-terminal residue" evidence="2">
    <location>
        <position position="1"/>
    </location>
</feature>
<organism evidence="2 3">
    <name type="scientific">Paraglomus occultum</name>
    <dbReference type="NCBI Taxonomy" id="144539"/>
    <lineage>
        <taxon>Eukaryota</taxon>
        <taxon>Fungi</taxon>
        <taxon>Fungi incertae sedis</taxon>
        <taxon>Mucoromycota</taxon>
        <taxon>Glomeromycotina</taxon>
        <taxon>Glomeromycetes</taxon>
        <taxon>Paraglomerales</taxon>
        <taxon>Paraglomeraceae</taxon>
        <taxon>Paraglomus</taxon>
    </lineage>
</organism>
<dbReference type="AlphaFoldDB" id="A0A9N9GIM1"/>
<evidence type="ECO:0000313" key="2">
    <source>
        <dbReference type="EMBL" id="CAG8604660.1"/>
    </source>
</evidence>
<protein>
    <submittedName>
        <fullName evidence="2">10813_t:CDS:1</fullName>
    </submittedName>
</protein>
<evidence type="ECO:0000313" key="3">
    <source>
        <dbReference type="Proteomes" id="UP000789572"/>
    </source>
</evidence>
<accession>A0A9N9GIM1</accession>
<dbReference type="EMBL" id="CAJVPJ010001817">
    <property type="protein sequence ID" value="CAG8604660.1"/>
    <property type="molecule type" value="Genomic_DNA"/>
</dbReference>
<name>A0A9N9GIM1_9GLOM</name>
<evidence type="ECO:0000256" key="1">
    <source>
        <dbReference type="SAM" id="MobiDB-lite"/>
    </source>
</evidence>
<proteinExistence type="predicted"/>